<dbReference type="GO" id="GO:0005737">
    <property type="term" value="C:cytoplasm"/>
    <property type="evidence" value="ECO:0007669"/>
    <property type="project" value="TreeGrafter"/>
</dbReference>
<keyword evidence="3" id="KW-0560">Oxidoreductase</keyword>
<gene>
    <name evidence="7" type="ORF">GR170_25405</name>
</gene>
<keyword evidence="5" id="KW-0676">Redox-active center</keyword>
<dbReference type="InterPro" id="IPR013740">
    <property type="entry name" value="Redoxin"/>
</dbReference>
<protein>
    <submittedName>
        <fullName evidence="7">Redoxin family protein</fullName>
    </submittedName>
</protein>
<evidence type="ECO:0000313" key="7">
    <source>
        <dbReference type="EMBL" id="MXN21169.1"/>
    </source>
</evidence>
<evidence type="ECO:0000256" key="1">
    <source>
        <dbReference type="ARBA" id="ARBA00022559"/>
    </source>
</evidence>
<proteinExistence type="predicted"/>
<dbReference type="PANTHER" id="PTHR42801">
    <property type="entry name" value="THIOREDOXIN-DEPENDENT PEROXIDE REDUCTASE"/>
    <property type="match status" value="1"/>
</dbReference>
<dbReference type="PROSITE" id="PS51352">
    <property type="entry name" value="THIOREDOXIN_2"/>
    <property type="match status" value="1"/>
</dbReference>
<keyword evidence="2" id="KW-0049">Antioxidant</keyword>
<dbReference type="InterPro" id="IPR050924">
    <property type="entry name" value="Peroxiredoxin_BCP/PrxQ"/>
</dbReference>
<dbReference type="EMBL" id="WUMU01000051">
    <property type="protein sequence ID" value="MXN21169.1"/>
    <property type="molecule type" value="Genomic_DNA"/>
</dbReference>
<dbReference type="AlphaFoldDB" id="A0A6L7GB19"/>
<dbReference type="InterPro" id="IPR013766">
    <property type="entry name" value="Thioredoxin_domain"/>
</dbReference>
<dbReference type="GO" id="GO:0008379">
    <property type="term" value="F:thioredoxin peroxidase activity"/>
    <property type="evidence" value="ECO:0007669"/>
    <property type="project" value="TreeGrafter"/>
</dbReference>
<evidence type="ECO:0000256" key="5">
    <source>
        <dbReference type="ARBA" id="ARBA00023284"/>
    </source>
</evidence>
<dbReference type="Pfam" id="PF08534">
    <property type="entry name" value="Redoxin"/>
    <property type="match status" value="1"/>
</dbReference>
<name>A0A6L7GB19_9RHOB</name>
<dbReference type="PANTHER" id="PTHR42801:SF21">
    <property type="entry name" value="BCPB PROTEIN"/>
    <property type="match status" value="1"/>
</dbReference>
<evidence type="ECO:0000256" key="2">
    <source>
        <dbReference type="ARBA" id="ARBA00022862"/>
    </source>
</evidence>
<evidence type="ECO:0000259" key="6">
    <source>
        <dbReference type="PROSITE" id="PS51352"/>
    </source>
</evidence>
<dbReference type="CDD" id="cd03017">
    <property type="entry name" value="PRX_BCP"/>
    <property type="match status" value="1"/>
</dbReference>
<feature type="domain" description="Thioredoxin" evidence="6">
    <location>
        <begin position="16"/>
        <end position="181"/>
    </location>
</feature>
<accession>A0A6L7GB19</accession>
<dbReference type="Proteomes" id="UP000477911">
    <property type="component" value="Unassembled WGS sequence"/>
</dbReference>
<dbReference type="SUPFAM" id="SSF52833">
    <property type="entry name" value="Thioredoxin-like"/>
    <property type="match status" value="1"/>
</dbReference>
<dbReference type="InterPro" id="IPR036249">
    <property type="entry name" value="Thioredoxin-like_sf"/>
</dbReference>
<dbReference type="GO" id="GO:0045454">
    <property type="term" value="P:cell redox homeostasis"/>
    <property type="evidence" value="ECO:0007669"/>
    <property type="project" value="TreeGrafter"/>
</dbReference>
<keyword evidence="1" id="KW-0575">Peroxidase</keyword>
<reference evidence="7 8" key="1">
    <citation type="submission" date="2019-12" db="EMBL/GenBank/DDBJ databases">
        <authorList>
            <person name="Li M."/>
        </authorList>
    </citation>
    <scope>NUCLEOTIDE SEQUENCE [LARGE SCALE GENOMIC DNA]</scope>
    <source>
        <strain evidence="7 8">GBMRC 2024</strain>
    </source>
</reference>
<evidence type="ECO:0000313" key="8">
    <source>
        <dbReference type="Proteomes" id="UP000477911"/>
    </source>
</evidence>
<keyword evidence="8" id="KW-1185">Reference proteome</keyword>
<evidence type="ECO:0000256" key="3">
    <source>
        <dbReference type="ARBA" id="ARBA00023002"/>
    </source>
</evidence>
<dbReference type="GO" id="GO:0034599">
    <property type="term" value="P:cellular response to oxidative stress"/>
    <property type="evidence" value="ECO:0007669"/>
    <property type="project" value="TreeGrafter"/>
</dbReference>
<sequence>MLNRVLSSRSKGYVMVFPGTRLPSIPLPATDGTDIDLSKLEGIGVVYAYPRTSPPDAAPIEGWDLIPGARGCTPQSCAFRDHYAELKQAGGTFLFGLSTQDTAYQAEAATRLHLPFPLLSDAHLKLAGAIGMSTFEAGGMTLLQRMTMILKDGVIVHVMSPVAEPAKNAEDVLAYLKTQASDRN</sequence>
<dbReference type="Gene3D" id="3.40.30.10">
    <property type="entry name" value="Glutaredoxin"/>
    <property type="match status" value="1"/>
</dbReference>
<organism evidence="7 8">
    <name type="scientific">Pseudooceanicola albus</name>
    <dbReference type="NCBI Taxonomy" id="2692189"/>
    <lineage>
        <taxon>Bacteria</taxon>
        <taxon>Pseudomonadati</taxon>
        <taxon>Pseudomonadota</taxon>
        <taxon>Alphaproteobacteria</taxon>
        <taxon>Rhodobacterales</taxon>
        <taxon>Paracoccaceae</taxon>
        <taxon>Pseudooceanicola</taxon>
    </lineage>
</organism>
<comment type="caution">
    <text evidence="7">The sequence shown here is derived from an EMBL/GenBank/DDBJ whole genome shotgun (WGS) entry which is preliminary data.</text>
</comment>
<evidence type="ECO:0000256" key="4">
    <source>
        <dbReference type="ARBA" id="ARBA00023157"/>
    </source>
</evidence>
<keyword evidence="4" id="KW-1015">Disulfide bond</keyword>